<comment type="caution">
    <text evidence="1">The sequence shown here is derived from an EMBL/GenBank/DDBJ whole genome shotgun (WGS) entry which is preliminary data.</text>
</comment>
<dbReference type="STRING" id="742726.HMPREF9448_02288"/>
<dbReference type="AlphaFoldDB" id="K0X5I6"/>
<proteinExistence type="predicted"/>
<dbReference type="Proteomes" id="UP000006044">
    <property type="component" value="Unassembled WGS sequence"/>
</dbReference>
<gene>
    <name evidence="1" type="ORF">HMPREF9448_02288</name>
</gene>
<accession>K0X5I6</accession>
<name>K0X5I6_9BACT</name>
<reference evidence="1 2" key="1">
    <citation type="submission" date="2012-08" db="EMBL/GenBank/DDBJ databases">
        <title>The Genome Sequence of Barnesiella intestinihominis YIT 11860.</title>
        <authorList>
            <consortium name="The Broad Institute Genome Sequencing Platform"/>
            <person name="Earl A."/>
            <person name="Ward D."/>
            <person name="Feldgarden M."/>
            <person name="Gevers D."/>
            <person name="Morotomi M."/>
            <person name="Walker B."/>
            <person name="Young S.K."/>
            <person name="Zeng Q."/>
            <person name="Gargeya S."/>
            <person name="Fitzgerald M."/>
            <person name="Haas B."/>
            <person name="Abouelleil A."/>
            <person name="Alvarado L."/>
            <person name="Arachchi H.M."/>
            <person name="Berlin A.M."/>
            <person name="Chapman S.B."/>
            <person name="Goldberg J."/>
            <person name="Griggs A."/>
            <person name="Gujja S."/>
            <person name="Hansen M."/>
            <person name="Howarth C."/>
            <person name="Imamovic A."/>
            <person name="Larimer J."/>
            <person name="McCowen C."/>
            <person name="Montmayeur A."/>
            <person name="Murphy C."/>
            <person name="Neiman D."/>
            <person name="Pearson M."/>
            <person name="Priest M."/>
            <person name="Roberts A."/>
            <person name="Saif S."/>
            <person name="Shea T."/>
            <person name="Sisk P."/>
            <person name="Sykes S."/>
            <person name="Wortman J."/>
            <person name="Nusbaum C."/>
            <person name="Birren B."/>
        </authorList>
    </citation>
    <scope>NUCLEOTIDE SEQUENCE [LARGE SCALE GENOMIC DNA]</scope>
    <source>
        <strain evidence="1 2">YIT 11860</strain>
    </source>
</reference>
<protein>
    <submittedName>
        <fullName evidence="1">Uncharacterized protein</fullName>
    </submittedName>
</protein>
<dbReference type="EMBL" id="ADLE01000015">
    <property type="protein sequence ID" value="EJZ62934.1"/>
    <property type="molecule type" value="Genomic_DNA"/>
</dbReference>
<organism evidence="1 2">
    <name type="scientific">Barnesiella intestinihominis YIT 11860</name>
    <dbReference type="NCBI Taxonomy" id="742726"/>
    <lineage>
        <taxon>Bacteria</taxon>
        <taxon>Pseudomonadati</taxon>
        <taxon>Bacteroidota</taxon>
        <taxon>Bacteroidia</taxon>
        <taxon>Bacteroidales</taxon>
        <taxon>Barnesiellaceae</taxon>
        <taxon>Barnesiella</taxon>
    </lineage>
</organism>
<sequence>MGKQKARALFNPSILCFFDREEECCPTKPYTIDLYFPTLLYLNRSISQNISYFCIRGMQKQGCLDIKMPTLCFYSLL</sequence>
<evidence type="ECO:0000313" key="1">
    <source>
        <dbReference type="EMBL" id="EJZ62934.1"/>
    </source>
</evidence>
<evidence type="ECO:0000313" key="2">
    <source>
        <dbReference type="Proteomes" id="UP000006044"/>
    </source>
</evidence>
<keyword evidence="2" id="KW-1185">Reference proteome</keyword>
<dbReference type="HOGENOM" id="CLU_2630970_0_0_10"/>